<dbReference type="OrthoDB" id="1438441at2"/>
<dbReference type="SMART" id="SM00746">
    <property type="entry name" value="TRASH"/>
    <property type="match status" value="1"/>
</dbReference>
<reference evidence="1 2" key="1">
    <citation type="submission" date="2016-07" db="EMBL/GenBank/DDBJ databases">
        <title>Draft genome sequence of Prauserella muralis DSM 45305, isolated from a mould-covered wall in an indoor environment.</title>
        <authorList>
            <person name="Ruckert C."/>
            <person name="Albersmeier A."/>
            <person name="Jiang C.-L."/>
            <person name="Jiang Y."/>
            <person name="Kalinowski J."/>
            <person name="Schneider O."/>
            <person name="Winkler A."/>
            <person name="Zotchev S.B."/>
        </authorList>
    </citation>
    <scope>NUCLEOTIDE SEQUENCE [LARGE SCALE GENOMIC DNA]</scope>
    <source>
        <strain evidence="1 2">DSM 45305</strain>
    </source>
</reference>
<sequence>MLFAEVLTPRGLLTREQRDRIGHRFVADLTGTGEDAAAPAEVLEAARALYHVVFREADDWYVAGRRAEQGCAQVIVRVAVPEGWREEMSGYVVTAFTATLADVLGDPGIYDAPRAMIHVTGVPDGGVGLFGKAMTANDLVRLITEPVRGAPVPADLPPGTGYDPVCGMRVPYQHAAAVAEHGGTTYAFCSNGCHEVFTEEHAA</sequence>
<organism evidence="1 2">
    <name type="scientific">Prauserella muralis</name>
    <dbReference type="NCBI Taxonomy" id="588067"/>
    <lineage>
        <taxon>Bacteria</taxon>
        <taxon>Bacillati</taxon>
        <taxon>Actinomycetota</taxon>
        <taxon>Actinomycetes</taxon>
        <taxon>Pseudonocardiales</taxon>
        <taxon>Pseudonocardiaceae</taxon>
        <taxon>Prauserella</taxon>
    </lineage>
</organism>
<dbReference type="InterPro" id="IPR009078">
    <property type="entry name" value="Ferritin-like_SF"/>
</dbReference>
<dbReference type="EMBL" id="MASW01000002">
    <property type="protein sequence ID" value="PXY26925.1"/>
    <property type="molecule type" value="Genomic_DNA"/>
</dbReference>
<dbReference type="AlphaFoldDB" id="A0A2V4B1A2"/>
<dbReference type="Proteomes" id="UP000249915">
    <property type="component" value="Unassembled WGS sequence"/>
</dbReference>
<proteinExistence type="predicted"/>
<dbReference type="InterPro" id="IPR007029">
    <property type="entry name" value="YHS_dom"/>
</dbReference>
<dbReference type="Pfam" id="PF04945">
    <property type="entry name" value="YHS"/>
    <property type="match status" value="1"/>
</dbReference>
<accession>A0A2V4B1A2</accession>
<keyword evidence="2" id="KW-1185">Reference proteome</keyword>
<dbReference type="RefSeq" id="WP_112280924.1">
    <property type="nucleotide sequence ID" value="NZ_MASW01000002.1"/>
</dbReference>
<name>A0A2V4B1A2_9PSEU</name>
<evidence type="ECO:0000313" key="1">
    <source>
        <dbReference type="EMBL" id="PXY26925.1"/>
    </source>
</evidence>
<dbReference type="SUPFAM" id="SSF47240">
    <property type="entry name" value="Ferritin-like"/>
    <property type="match status" value="1"/>
</dbReference>
<protein>
    <submittedName>
        <fullName evidence="1">Uncharacterized protein</fullName>
    </submittedName>
</protein>
<comment type="caution">
    <text evidence="1">The sequence shown here is derived from an EMBL/GenBank/DDBJ whole genome shotgun (WGS) entry which is preliminary data.</text>
</comment>
<gene>
    <name evidence="1" type="ORF">BAY60_10500</name>
</gene>
<evidence type="ECO:0000313" key="2">
    <source>
        <dbReference type="Proteomes" id="UP000249915"/>
    </source>
</evidence>
<dbReference type="InterPro" id="IPR011017">
    <property type="entry name" value="TRASH_dom"/>
</dbReference>